<dbReference type="PROSITE" id="PS51532">
    <property type="entry name" value="PITH"/>
    <property type="match status" value="1"/>
</dbReference>
<evidence type="ECO:0000313" key="6">
    <source>
        <dbReference type="Proteomes" id="UP000265120"/>
    </source>
</evidence>
<dbReference type="AlphaFoldDB" id="A0A3P8VCZ0"/>
<dbReference type="GO" id="GO:0080090">
    <property type="term" value="P:regulation of primary metabolic process"/>
    <property type="evidence" value="ECO:0007669"/>
    <property type="project" value="UniProtKB-ARBA"/>
</dbReference>
<evidence type="ECO:0000256" key="3">
    <source>
        <dbReference type="SAM" id="MobiDB-lite"/>
    </source>
</evidence>
<protein>
    <recommendedName>
        <fullName evidence="2">PITH domain-containing protein 1</fullName>
    </recommendedName>
</protein>
<evidence type="ECO:0000313" key="5">
    <source>
        <dbReference type="Ensembl" id="ENSCSEP00000012262.1"/>
    </source>
</evidence>
<comment type="similarity">
    <text evidence="1">Belongs to the PITHD1 family.</text>
</comment>
<feature type="compositionally biased region" description="Basic residues" evidence="3">
    <location>
        <begin position="1"/>
        <end position="11"/>
    </location>
</feature>
<name>A0A3P8VCZ0_CYNSE</name>
<reference evidence="5" key="3">
    <citation type="submission" date="2025-09" db="UniProtKB">
        <authorList>
            <consortium name="Ensembl"/>
        </authorList>
    </citation>
    <scope>IDENTIFICATION</scope>
</reference>
<dbReference type="InterPro" id="IPR008979">
    <property type="entry name" value="Galactose-bd-like_sf"/>
</dbReference>
<keyword evidence="6" id="KW-1185">Reference proteome</keyword>
<dbReference type="InterPro" id="IPR045099">
    <property type="entry name" value="PITH1-like"/>
</dbReference>
<reference evidence="5 6" key="1">
    <citation type="journal article" date="2014" name="Nat. Genet.">
        <title>Whole-genome sequence of a flatfish provides insights into ZW sex chromosome evolution and adaptation to a benthic lifestyle.</title>
        <authorList>
            <person name="Chen S."/>
            <person name="Zhang G."/>
            <person name="Shao C."/>
            <person name="Huang Q."/>
            <person name="Liu G."/>
            <person name="Zhang P."/>
            <person name="Song W."/>
            <person name="An N."/>
            <person name="Chalopin D."/>
            <person name="Volff J.N."/>
            <person name="Hong Y."/>
            <person name="Li Q."/>
            <person name="Sha Z."/>
            <person name="Zhou H."/>
            <person name="Xie M."/>
            <person name="Yu Q."/>
            <person name="Liu Y."/>
            <person name="Xiang H."/>
            <person name="Wang N."/>
            <person name="Wu K."/>
            <person name="Yang C."/>
            <person name="Zhou Q."/>
            <person name="Liao X."/>
            <person name="Yang L."/>
            <person name="Hu Q."/>
            <person name="Zhang J."/>
            <person name="Meng L."/>
            <person name="Jin L."/>
            <person name="Tian Y."/>
            <person name="Lian J."/>
            <person name="Yang J."/>
            <person name="Miao G."/>
            <person name="Liu S."/>
            <person name="Liang Z."/>
            <person name="Yan F."/>
            <person name="Li Y."/>
            <person name="Sun B."/>
            <person name="Zhang H."/>
            <person name="Zhang J."/>
            <person name="Zhu Y."/>
            <person name="Du M."/>
            <person name="Zhao Y."/>
            <person name="Schartl M."/>
            <person name="Tang Q."/>
            <person name="Wang J."/>
        </authorList>
    </citation>
    <scope>NUCLEOTIDE SEQUENCE</scope>
</reference>
<dbReference type="Pfam" id="PF06201">
    <property type="entry name" value="PITH"/>
    <property type="match status" value="1"/>
</dbReference>
<dbReference type="GO" id="GO:0060255">
    <property type="term" value="P:regulation of macromolecule metabolic process"/>
    <property type="evidence" value="ECO:0007669"/>
    <property type="project" value="UniProtKB-ARBA"/>
</dbReference>
<dbReference type="GO" id="GO:0005634">
    <property type="term" value="C:nucleus"/>
    <property type="evidence" value="ECO:0007669"/>
    <property type="project" value="TreeGrafter"/>
</dbReference>
<dbReference type="GO" id="GO:0045654">
    <property type="term" value="P:positive regulation of megakaryocyte differentiation"/>
    <property type="evidence" value="ECO:0007669"/>
    <property type="project" value="UniProtKB-ARBA"/>
</dbReference>
<dbReference type="Proteomes" id="UP000265120">
    <property type="component" value="Chromosome 18"/>
</dbReference>
<feature type="compositionally biased region" description="Basic and acidic residues" evidence="3">
    <location>
        <begin position="18"/>
        <end position="28"/>
    </location>
</feature>
<sequence length="203" mass="22932">MSGHGHGHGHGRGCGCAGEHEPPERGLEDDLYGRIDVEKMQCLNESRDGDGKLVFKPWDQRSDREKGLPVMFVFTGSIKLKAIIISGEDDETHPAEIRLYKNIPQMSFDDTGREPEQAFRLNRDPRAELDYPTKIARFSSVHHLSIHISKNFGAESTRVYYIGLRGEYTKAHRHEVTICNYESAANPADHKVESIIPQTNFIS</sequence>
<evidence type="ECO:0000259" key="4">
    <source>
        <dbReference type="PROSITE" id="PS51532"/>
    </source>
</evidence>
<evidence type="ECO:0000256" key="2">
    <source>
        <dbReference type="ARBA" id="ARBA00074054"/>
    </source>
</evidence>
<proteinExistence type="inferred from homology"/>
<reference evidence="5" key="2">
    <citation type="submission" date="2025-08" db="UniProtKB">
        <authorList>
            <consortium name="Ensembl"/>
        </authorList>
    </citation>
    <scope>IDENTIFICATION</scope>
</reference>
<dbReference type="Gene3D" id="2.60.120.470">
    <property type="entry name" value="PITH domain"/>
    <property type="match status" value="1"/>
</dbReference>
<dbReference type="Ensembl" id="ENSCSET00000012407.1">
    <property type="protein sequence ID" value="ENSCSEP00000012262.1"/>
    <property type="gene ID" value="ENSCSEG00000007900.1"/>
</dbReference>
<dbReference type="InterPro" id="IPR037047">
    <property type="entry name" value="PITH_dom_sf"/>
</dbReference>
<dbReference type="SUPFAM" id="SSF49785">
    <property type="entry name" value="Galactose-binding domain-like"/>
    <property type="match status" value="1"/>
</dbReference>
<feature type="region of interest" description="Disordered" evidence="3">
    <location>
        <begin position="1"/>
        <end position="28"/>
    </location>
</feature>
<organism evidence="5 6">
    <name type="scientific">Cynoglossus semilaevis</name>
    <name type="common">Tongue sole</name>
    <dbReference type="NCBI Taxonomy" id="244447"/>
    <lineage>
        <taxon>Eukaryota</taxon>
        <taxon>Metazoa</taxon>
        <taxon>Chordata</taxon>
        <taxon>Craniata</taxon>
        <taxon>Vertebrata</taxon>
        <taxon>Euteleostomi</taxon>
        <taxon>Actinopterygii</taxon>
        <taxon>Neopterygii</taxon>
        <taxon>Teleostei</taxon>
        <taxon>Neoteleostei</taxon>
        <taxon>Acanthomorphata</taxon>
        <taxon>Carangaria</taxon>
        <taxon>Pleuronectiformes</taxon>
        <taxon>Pleuronectoidei</taxon>
        <taxon>Cynoglossidae</taxon>
        <taxon>Cynoglossinae</taxon>
        <taxon>Cynoglossus</taxon>
    </lineage>
</organism>
<dbReference type="InterPro" id="IPR010400">
    <property type="entry name" value="PITH_dom"/>
</dbReference>
<dbReference type="GeneTree" id="ENSGT00490000043398"/>
<dbReference type="FunFam" id="2.60.120.470:FF:000002">
    <property type="entry name" value="PITH domain-containing protein 1"/>
    <property type="match status" value="1"/>
</dbReference>
<evidence type="ECO:0000256" key="1">
    <source>
        <dbReference type="ARBA" id="ARBA00025788"/>
    </source>
</evidence>
<dbReference type="GO" id="GO:0005737">
    <property type="term" value="C:cytoplasm"/>
    <property type="evidence" value="ECO:0007669"/>
    <property type="project" value="UniProtKB-ARBA"/>
</dbReference>
<accession>A0A3P8VCZ0</accession>
<dbReference type="PANTHER" id="PTHR12175:SF1">
    <property type="entry name" value="PITH DOMAIN-CONTAINING PROTEIN 1"/>
    <property type="match status" value="1"/>
</dbReference>
<feature type="domain" description="PITH" evidence="4">
    <location>
        <begin position="20"/>
        <end position="184"/>
    </location>
</feature>
<dbReference type="PANTHER" id="PTHR12175">
    <property type="entry name" value="AD039 HT014 THIOREDOXIN FAMILY TRP26"/>
    <property type="match status" value="1"/>
</dbReference>